<dbReference type="HOGENOM" id="CLU_067347_0_0_4"/>
<dbReference type="RefSeq" id="WP_046487420.1">
    <property type="nucleotide sequence ID" value="NZ_CP040978.1"/>
</dbReference>
<dbReference type="GO" id="GO:0004534">
    <property type="term" value="F:5'-3' RNA exonuclease activity"/>
    <property type="evidence" value="ECO:0007669"/>
    <property type="project" value="TreeGrafter"/>
</dbReference>
<dbReference type="STRING" id="1581557.BN1208_0420"/>
<dbReference type="Gene3D" id="1.10.150.650">
    <property type="match status" value="1"/>
</dbReference>
<dbReference type="NCBIfam" id="NF041577">
    <property type="entry name" value="nside_bi_sphtase"/>
    <property type="match status" value="1"/>
</dbReference>
<evidence type="ECO:0000313" key="2">
    <source>
        <dbReference type="EMBL" id="CEZ19313.1"/>
    </source>
</evidence>
<name>A0A0D6EVP2_9PROT</name>
<dbReference type="SUPFAM" id="SSF89550">
    <property type="entry name" value="PHP domain-like"/>
    <property type="match status" value="1"/>
</dbReference>
<dbReference type="InterPro" id="IPR016195">
    <property type="entry name" value="Pol/histidinol_Pase-like"/>
</dbReference>
<dbReference type="EMBL" id="LN827929">
    <property type="protein sequence ID" value="CEZ19313.1"/>
    <property type="molecule type" value="Genomic_DNA"/>
</dbReference>
<evidence type="ECO:0000313" key="3">
    <source>
        <dbReference type="Proteomes" id="UP000064007"/>
    </source>
</evidence>
<dbReference type="InterPro" id="IPR003141">
    <property type="entry name" value="Pol/His_phosphatase_N"/>
</dbReference>
<dbReference type="SMART" id="SM00481">
    <property type="entry name" value="POLIIIAc"/>
    <property type="match status" value="1"/>
</dbReference>
<dbReference type="CDD" id="cd07438">
    <property type="entry name" value="PHP_HisPPase_AMP"/>
    <property type="match status" value="1"/>
</dbReference>
<dbReference type="Pfam" id="PF02811">
    <property type="entry name" value="PHP"/>
    <property type="match status" value="1"/>
</dbReference>
<sequence>MIDLHSHSTISDGLLTPSGLVKHAHSKGIKVLSLTDHDDVEGLTEAASEAKLLGMHLVHGVEISVTWKRDTIHIVGLNVDSQNKTLLQGLASIRQGRFERAKQMAHSLDQVGIKGSLEGALKYAKSGILGRTHFARFLVETGHAKDVKTVFKNYLVKGKPGFIEHTWTSLENALSWIHTSGGIAAIAHPARYDLGKNNLLAFLNEFKELGGQGIEVISGSHTTEQSLKIAKIAEEFEFLASTGSDYHGPGISYREMGSLPKIPETCIPIWKSWNEVNALLN</sequence>
<evidence type="ECO:0000259" key="1">
    <source>
        <dbReference type="SMART" id="SM00481"/>
    </source>
</evidence>
<dbReference type="PANTHER" id="PTHR42924">
    <property type="entry name" value="EXONUCLEASE"/>
    <property type="match status" value="1"/>
</dbReference>
<dbReference type="OrthoDB" id="9804333at2"/>
<dbReference type="GO" id="GO:0035312">
    <property type="term" value="F:5'-3' DNA exonuclease activity"/>
    <property type="evidence" value="ECO:0007669"/>
    <property type="project" value="TreeGrafter"/>
</dbReference>
<dbReference type="Gene3D" id="3.20.20.140">
    <property type="entry name" value="Metal-dependent hydrolases"/>
    <property type="match status" value="1"/>
</dbReference>
<organism evidence="2 3">
    <name type="scientific">Candidatus Methylopumilus planktonicus</name>
    <dbReference type="NCBI Taxonomy" id="1581557"/>
    <lineage>
        <taxon>Bacteria</taxon>
        <taxon>Pseudomonadati</taxon>
        <taxon>Pseudomonadota</taxon>
        <taxon>Betaproteobacteria</taxon>
        <taxon>Nitrosomonadales</taxon>
        <taxon>Methylophilaceae</taxon>
        <taxon>Candidatus Methylopumilus</taxon>
    </lineage>
</organism>
<dbReference type="PANTHER" id="PTHR42924:SF3">
    <property type="entry name" value="POLYMERASE_HISTIDINOL PHOSPHATASE N-TERMINAL DOMAIN-CONTAINING PROTEIN"/>
    <property type="match status" value="1"/>
</dbReference>
<dbReference type="Proteomes" id="UP000064007">
    <property type="component" value="Chromosome 1"/>
</dbReference>
<dbReference type="InterPro" id="IPR049742">
    <property type="entry name" value="35NBP"/>
</dbReference>
<reference evidence="3" key="1">
    <citation type="submission" date="2014-12" db="EMBL/GenBank/DDBJ databases">
        <authorList>
            <person name="Salcher M.M."/>
        </authorList>
    </citation>
    <scope>NUCLEOTIDE SEQUENCE [LARGE SCALE GENOMIC DNA]</scope>
    <source>
        <strain evidence="3">MMS-10A-171</strain>
    </source>
</reference>
<feature type="domain" description="Polymerase/histidinol phosphatase N-terminal" evidence="1">
    <location>
        <begin position="2"/>
        <end position="67"/>
    </location>
</feature>
<dbReference type="AlphaFoldDB" id="A0A0D6EVP2"/>
<gene>
    <name evidence="2" type="ORF">BN1208_0420</name>
</gene>
<dbReference type="InterPro" id="IPR004013">
    <property type="entry name" value="PHP_dom"/>
</dbReference>
<protein>
    <submittedName>
        <fullName evidence="2">PHP-like protein</fullName>
    </submittedName>
</protein>
<proteinExistence type="predicted"/>
<keyword evidence="3" id="KW-1185">Reference proteome</keyword>
<dbReference type="InterPro" id="IPR052018">
    <property type="entry name" value="PHP_domain"/>
</dbReference>
<dbReference type="KEGG" id="mbat:BN1208_0420"/>
<accession>A0A0D6EVP2</accession>